<dbReference type="Gene3D" id="2.60.40.4070">
    <property type="match status" value="1"/>
</dbReference>
<protein>
    <recommendedName>
        <fullName evidence="2">LTD domain-containing protein</fullName>
    </recommendedName>
</protein>
<evidence type="ECO:0000313" key="3">
    <source>
        <dbReference type="EMBL" id="TXC85340.1"/>
    </source>
</evidence>
<name>A0A5C6VJY3_9FLAO</name>
<feature type="signal peptide" evidence="1">
    <location>
        <begin position="1"/>
        <end position="20"/>
    </location>
</feature>
<keyword evidence="4" id="KW-1185">Reference proteome</keyword>
<keyword evidence="1" id="KW-0732">Signal</keyword>
<dbReference type="Pfam" id="PF13585">
    <property type="entry name" value="CHU_C"/>
    <property type="match status" value="1"/>
</dbReference>
<evidence type="ECO:0000256" key="1">
    <source>
        <dbReference type="SAM" id="SignalP"/>
    </source>
</evidence>
<dbReference type="RefSeq" id="WP_147012681.1">
    <property type="nucleotide sequence ID" value="NZ_VORB01000001.1"/>
</dbReference>
<dbReference type="OrthoDB" id="9758406at2"/>
<comment type="caution">
    <text evidence="3">The sequence shown here is derived from an EMBL/GenBank/DDBJ whole genome shotgun (WGS) entry which is preliminary data.</text>
</comment>
<dbReference type="InterPro" id="IPR001322">
    <property type="entry name" value="Lamin_tail_dom"/>
</dbReference>
<evidence type="ECO:0000313" key="4">
    <source>
        <dbReference type="Proteomes" id="UP000321168"/>
    </source>
</evidence>
<dbReference type="EMBL" id="VORB01000001">
    <property type="protein sequence ID" value="TXC85340.1"/>
    <property type="molecule type" value="Genomic_DNA"/>
</dbReference>
<gene>
    <name evidence="3" type="ORF">FRX97_01570</name>
</gene>
<accession>A0A5C6VJY3</accession>
<feature type="chain" id="PRO_5022687837" description="LTD domain-containing protein" evidence="1">
    <location>
        <begin position="21"/>
        <end position="1078"/>
    </location>
</feature>
<dbReference type="Proteomes" id="UP000321168">
    <property type="component" value="Unassembled WGS sequence"/>
</dbReference>
<dbReference type="AlphaFoldDB" id="A0A5C6VJY3"/>
<feature type="domain" description="LTD" evidence="2">
    <location>
        <begin position="812"/>
        <end position="927"/>
    </location>
</feature>
<sequence length="1078" mass="119462">MKNYLPLIFLSLFSLSTVNAQFYDDFSDGNFTSNPSWAGENTKFNVQNGRLYLNAPAERSTANLYLSSSVSDSLLFHGVFGFDFNPSSSNNCTVHLLADHHKPESMINTLYMEIGSSADDIKLKTKSNEEHLTLLQSKADILDSSVVHISIDISLVGGLLSMTIRNALNEVLMDDTIDFNLDFQPWFFVLEPNYTSTRSDKFWFDNLSLSGLREQIAPKVDSAIARGLNSIALFLSEEVSHDYDKSEFNVEGRVPDSIVGEADSILLFWTASFANNSTQLLSYPSFSDKLGNSSLSSSLPIHFLVGFSPKPLELIISELMIDPSPSVGLPETEYIELFNTSNQYISSDSFTLYLNEKVIPLPHFLIAPETYLLLIPPGETTLDSISNAVRTNSTFQLPNQSAVVSIIHHQDMVDSLAYNANWFLPVEKNNGGWSLEIINPGGKCLGSNNYRFSESEVGGTPGMENSIFEPNFMGPKNRVEKVVVTSNSIRIHLNFEVDSTTLSTGTINLLNRQVKEVTILSKSIELQMQKAYSAGEQDQIIIAGFENCMGQKLDTTMSIFWAPSPSSGEIIISEIMFDPSPNIYLEETEYLELLNPSLFPINLYGTAILGDTIWENLLLEPGSTLVLHSNQNPPPLEGLFARAMNWSPILLTNSGKEIYISNNIGDTLFALSYSPSMHSTVDAVEGGVSLELRQSQLVCLQAESNWMSSANYRGGSPGEFREQLIKENKKDLALKFIERTEEGIQLHFSKAINPNKVIFHEEQPWLVINSLSPENLQLAGNVETNINITVFSCEDDKPLHIYKVIENISDGEGLIINEVLFNSTKDECPEYIELYNNGNLSVDLSGIAIEFNGSGKFLPLSEQSIYLEPDSFFIISNWGKDYASCFPNYNPLAFLMPWNHPQLNNSEGSISLYSLTNNELIDRLEYNADMHFSGLSDVSNVALERINPNIAQNPNNWTSAGSLNNFGTPGRLNSQYLAESSGIQVKITPEVISPNGDGMDDIVAIELENGSDLVSIEIYNAQGIRKTQLTNNRLLGSKAVLYWDGTDDNGVRVNSGIYLVAIRSAGSQKSQFASITVH</sequence>
<organism evidence="3 4">
    <name type="scientific">Luteibaculum oceani</name>
    <dbReference type="NCBI Taxonomy" id="1294296"/>
    <lineage>
        <taxon>Bacteria</taxon>
        <taxon>Pseudomonadati</taxon>
        <taxon>Bacteroidota</taxon>
        <taxon>Flavobacteriia</taxon>
        <taxon>Flavobacteriales</taxon>
        <taxon>Luteibaculaceae</taxon>
        <taxon>Luteibaculum</taxon>
    </lineage>
</organism>
<dbReference type="Pfam" id="PF00932">
    <property type="entry name" value="LTD"/>
    <property type="match status" value="1"/>
</dbReference>
<evidence type="ECO:0000259" key="2">
    <source>
        <dbReference type="Pfam" id="PF00932"/>
    </source>
</evidence>
<proteinExistence type="predicted"/>
<reference evidence="3 4" key="1">
    <citation type="submission" date="2019-08" db="EMBL/GenBank/DDBJ databases">
        <title>Genome of Luteibaculum oceani JCM 18817.</title>
        <authorList>
            <person name="Bowman J.P."/>
        </authorList>
    </citation>
    <scope>NUCLEOTIDE SEQUENCE [LARGE SCALE GENOMIC DNA]</scope>
    <source>
        <strain evidence="3 4">JCM 18817</strain>
    </source>
</reference>